<dbReference type="Proteomes" id="UP000070444">
    <property type="component" value="Unassembled WGS sequence"/>
</dbReference>
<feature type="signal peptide" evidence="6">
    <location>
        <begin position="1"/>
        <end position="20"/>
    </location>
</feature>
<dbReference type="InterPro" id="IPR012941">
    <property type="entry name" value="Phe_hydrox_C_dim_dom"/>
</dbReference>
<feature type="domain" description="Phenol hydroxylase-like C-terminal dimerisation" evidence="8">
    <location>
        <begin position="388"/>
        <end position="563"/>
    </location>
</feature>
<comment type="similarity">
    <text evidence="2">Belongs to the PheA/TfdB FAD monooxygenase family.</text>
</comment>
<evidence type="ECO:0000259" key="8">
    <source>
        <dbReference type="Pfam" id="PF07976"/>
    </source>
</evidence>
<name>A0A137PH33_CONC2</name>
<dbReference type="OMA" id="DYWKVFV"/>
<evidence type="ECO:0000256" key="4">
    <source>
        <dbReference type="ARBA" id="ARBA00022827"/>
    </source>
</evidence>
<dbReference type="EMBL" id="KQ964425">
    <property type="protein sequence ID" value="KXN74298.1"/>
    <property type="molecule type" value="Genomic_DNA"/>
</dbReference>
<dbReference type="Gene3D" id="3.40.30.20">
    <property type="match status" value="1"/>
</dbReference>
<evidence type="ECO:0000256" key="1">
    <source>
        <dbReference type="ARBA" id="ARBA00001974"/>
    </source>
</evidence>
<gene>
    <name evidence="9" type="ORF">CONCODRAFT_2679</name>
</gene>
<evidence type="ECO:0000256" key="5">
    <source>
        <dbReference type="ARBA" id="ARBA00023002"/>
    </source>
</evidence>
<keyword evidence="4" id="KW-0274">FAD</keyword>
<proteinExistence type="inferred from homology"/>
<dbReference type="PANTHER" id="PTHR43004:SF19">
    <property type="entry name" value="BINDING MONOOXYGENASE, PUTATIVE (JCVI)-RELATED"/>
    <property type="match status" value="1"/>
</dbReference>
<feature type="chain" id="PRO_5007294888" evidence="6">
    <location>
        <begin position="21"/>
        <end position="565"/>
    </location>
</feature>
<evidence type="ECO:0000256" key="2">
    <source>
        <dbReference type="ARBA" id="ARBA00007801"/>
    </source>
</evidence>
<dbReference type="Pfam" id="PF07976">
    <property type="entry name" value="Phe_hydrox_dim"/>
    <property type="match status" value="1"/>
</dbReference>
<dbReference type="Gene3D" id="3.30.70.2450">
    <property type="match status" value="1"/>
</dbReference>
<keyword evidence="5" id="KW-0560">Oxidoreductase</keyword>
<evidence type="ECO:0000313" key="9">
    <source>
        <dbReference type="EMBL" id="KXN74298.1"/>
    </source>
</evidence>
<accession>A0A137PH33</accession>
<dbReference type="InterPro" id="IPR038220">
    <property type="entry name" value="PHOX_C_sf"/>
</dbReference>
<evidence type="ECO:0000259" key="7">
    <source>
        <dbReference type="Pfam" id="PF01494"/>
    </source>
</evidence>
<evidence type="ECO:0000256" key="6">
    <source>
        <dbReference type="SAM" id="SignalP"/>
    </source>
</evidence>
<dbReference type="STRING" id="796925.A0A137PH33"/>
<evidence type="ECO:0000313" key="10">
    <source>
        <dbReference type="Proteomes" id="UP000070444"/>
    </source>
</evidence>
<dbReference type="GO" id="GO:0071949">
    <property type="term" value="F:FAD binding"/>
    <property type="evidence" value="ECO:0007669"/>
    <property type="project" value="InterPro"/>
</dbReference>
<sequence>MSSVLPVLIVGAGPTGLALAVQLQRCGTPFRIIDPKPEVKNESRAFGVHVRTIEIFRQLGVLDRIQENSKSLNFSMNIRYLGKKIATVNVPDSSYPDPKPILIPQYYTEVYLREHLIGLGIEVEQLELDSFEQKSDRVFATLRSRNEEISQVECQYMVGCDGAHSVVRKKLGLDFPGTVRDRQWALIDLEMETDLHPTDGSVIWSKKENLFCVPFDNFYRCIIDYGSPEEEVEITEEKVINKLMELVKPNVIKPTKVLWLSKFKISERMVPINYQGRVLLCGDAAHIHSPAGGFGMNTGIQDAYHLGWMISLMSRGIVDEAKFKNIFWEERKLVWTKVLNVAGGATNTLISQATFLVDFFRRFILPSLLKFSFLQRIISSTGAGEYIKFPPSILTHRNSIKWIPGNTSAVGERFKILPLRKVGESDQVQVQDILSGRYTFDVLVYVKDLIKSQSDVLKLIVFLNDSDNIVNRLRSSNHLVYPLTSVKIITPKANILNQDNERHPLQFLDKEQVYEDSEFRMRDLLPIDLAFSNAVLIVRPDGYIGKVCSITQLSEISDYFEHIFH</sequence>
<keyword evidence="10" id="KW-1185">Reference proteome</keyword>
<dbReference type="Pfam" id="PF01494">
    <property type="entry name" value="FAD_binding_3"/>
    <property type="match status" value="1"/>
</dbReference>
<keyword evidence="6" id="KW-0732">Signal</keyword>
<dbReference type="InterPro" id="IPR002938">
    <property type="entry name" value="FAD-bd"/>
</dbReference>
<dbReference type="OrthoDB" id="1716816at2759"/>
<dbReference type="SUPFAM" id="SSF54373">
    <property type="entry name" value="FAD-linked reductases, C-terminal domain"/>
    <property type="match status" value="1"/>
</dbReference>
<reference evidence="9 10" key="1">
    <citation type="journal article" date="2015" name="Genome Biol. Evol.">
        <title>Phylogenomic analyses indicate that early fungi evolved digesting cell walls of algal ancestors of land plants.</title>
        <authorList>
            <person name="Chang Y."/>
            <person name="Wang S."/>
            <person name="Sekimoto S."/>
            <person name="Aerts A.L."/>
            <person name="Choi C."/>
            <person name="Clum A."/>
            <person name="LaButti K.M."/>
            <person name="Lindquist E.A."/>
            <person name="Yee Ngan C."/>
            <person name="Ohm R.A."/>
            <person name="Salamov A.A."/>
            <person name="Grigoriev I.V."/>
            <person name="Spatafora J.W."/>
            <person name="Berbee M.L."/>
        </authorList>
    </citation>
    <scope>NUCLEOTIDE SEQUENCE [LARGE SCALE GENOMIC DNA]</scope>
    <source>
        <strain evidence="9 10">NRRL 28638</strain>
    </source>
</reference>
<comment type="cofactor">
    <cofactor evidence="1">
        <name>FAD</name>
        <dbReference type="ChEBI" id="CHEBI:57692"/>
    </cofactor>
</comment>
<dbReference type="PRINTS" id="PR00420">
    <property type="entry name" value="RNGMNOXGNASE"/>
</dbReference>
<keyword evidence="3" id="KW-0285">Flavoprotein</keyword>
<dbReference type="AlphaFoldDB" id="A0A137PH33"/>
<dbReference type="SUPFAM" id="SSF52833">
    <property type="entry name" value="Thioredoxin-like"/>
    <property type="match status" value="1"/>
</dbReference>
<dbReference type="Gene3D" id="3.50.50.60">
    <property type="entry name" value="FAD/NAD(P)-binding domain"/>
    <property type="match status" value="1"/>
</dbReference>
<dbReference type="InterPro" id="IPR050641">
    <property type="entry name" value="RIFMO-like"/>
</dbReference>
<dbReference type="InterPro" id="IPR036249">
    <property type="entry name" value="Thioredoxin-like_sf"/>
</dbReference>
<feature type="domain" description="FAD-binding" evidence="7">
    <location>
        <begin position="6"/>
        <end position="335"/>
    </location>
</feature>
<dbReference type="SUPFAM" id="SSF51905">
    <property type="entry name" value="FAD/NAD(P)-binding domain"/>
    <property type="match status" value="1"/>
</dbReference>
<organism evidence="9 10">
    <name type="scientific">Conidiobolus coronatus (strain ATCC 28846 / CBS 209.66 / NRRL 28638)</name>
    <name type="common">Delacroixia coronata</name>
    <dbReference type="NCBI Taxonomy" id="796925"/>
    <lineage>
        <taxon>Eukaryota</taxon>
        <taxon>Fungi</taxon>
        <taxon>Fungi incertae sedis</taxon>
        <taxon>Zoopagomycota</taxon>
        <taxon>Entomophthoromycotina</taxon>
        <taxon>Entomophthoromycetes</taxon>
        <taxon>Entomophthorales</taxon>
        <taxon>Ancylistaceae</taxon>
        <taxon>Conidiobolus</taxon>
    </lineage>
</organism>
<evidence type="ECO:0000256" key="3">
    <source>
        <dbReference type="ARBA" id="ARBA00022630"/>
    </source>
</evidence>
<dbReference type="InterPro" id="IPR036188">
    <property type="entry name" value="FAD/NAD-bd_sf"/>
</dbReference>
<dbReference type="PANTHER" id="PTHR43004">
    <property type="entry name" value="TRK SYSTEM POTASSIUM UPTAKE PROTEIN"/>
    <property type="match status" value="1"/>
</dbReference>
<dbReference type="GO" id="GO:0016709">
    <property type="term" value="F:oxidoreductase activity, acting on paired donors, with incorporation or reduction of molecular oxygen, NAD(P)H as one donor, and incorporation of one atom of oxygen"/>
    <property type="evidence" value="ECO:0007669"/>
    <property type="project" value="UniProtKB-ARBA"/>
</dbReference>
<protein>
    <submittedName>
        <fullName evidence="9">Uncharacterized protein</fullName>
    </submittedName>
</protein>